<comment type="caution">
    <text evidence="13">The sequence shown here is derived from an EMBL/GenBank/DDBJ whole genome shotgun (WGS) entry which is preliminary data.</text>
</comment>
<keyword evidence="3" id="KW-0597">Phosphoprotein</keyword>
<dbReference type="EC" id="2.7.13.3" evidence="2"/>
<evidence type="ECO:0000256" key="2">
    <source>
        <dbReference type="ARBA" id="ARBA00012438"/>
    </source>
</evidence>
<dbReference type="Gene3D" id="1.20.5.1930">
    <property type="match status" value="1"/>
</dbReference>
<keyword evidence="7" id="KW-0067">ATP-binding</keyword>
<evidence type="ECO:0000256" key="4">
    <source>
        <dbReference type="ARBA" id="ARBA00022679"/>
    </source>
</evidence>
<evidence type="ECO:0000259" key="11">
    <source>
        <dbReference type="Pfam" id="PF02518"/>
    </source>
</evidence>
<keyword evidence="14" id="KW-1185">Reference proteome</keyword>
<gene>
    <name evidence="13" type="ORF">GCM10023191_088690</name>
</gene>
<evidence type="ECO:0000256" key="9">
    <source>
        <dbReference type="SAM" id="MobiDB-lite"/>
    </source>
</evidence>
<keyword evidence="5" id="KW-0547">Nucleotide-binding</keyword>
<dbReference type="PANTHER" id="PTHR24421">
    <property type="entry name" value="NITRATE/NITRITE SENSOR PROTEIN NARX-RELATED"/>
    <property type="match status" value="1"/>
</dbReference>
<keyword evidence="10" id="KW-0812">Transmembrane</keyword>
<evidence type="ECO:0000256" key="1">
    <source>
        <dbReference type="ARBA" id="ARBA00000085"/>
    </source>
</evidence>
<accession>A0ABP8R392</accession>
<organism evidence="13 14">
    <name type="scientific">Actinoallomurus oryzae</name>
    <dbReference type="NCBI Taxonomy" id="502180"/>
    <lineage>
        <taxon>Bacteria</taxon>
        <taxon>Bacillati</taxon>
        <taxon>Actinomycetota</taxon>
        <taxon>Actinomycetes</taxon>
        <taxon>Streptosporangiales</taxon>
        <taxon>Thermomonosporaceae</taxon>
        <taxon>Actinoallomurus</taxon>
    </lineage>
</organism>
<proteinExistence type="predicted"/>
<evidence type="ECO:0000256" key="5">
    <source>
        <dbReference type="ARBA" id="ARBA00022741"/>
    </source>
</evidence>
<keyword evidence="4" id="KW-0808">Transferase</keyword>
<keyword evidence="10" id="KW-1133">Transmembrane helix</keyword>
<feature type="region of interest" description="Disordered" evidence="9">
    <location>
        <begin position="400"/>
        <end position="423"/>
    </location>
</feature>
<evidence type="ECO:0000256" key="6">
    <source>
        <dbReference type="ARBA" id="ARBA00022777"/>
    </source>
</evidence>
<feature type="transmembrane region" description="Helical" evidence="10">
    <location>
        <begin position="148"/>
        <end position="169"/>
    </location>
</feature>
<dbReference type="SUPFAM" id="SSF55874">
    <property type="entry name" value="ATPase domain of HSP90 chaperone/DNA topoisomerase II/histidine kinase"/>
    <property type="match status" value="1"/>
</dbReference>
<evidence type="ECO:0000256" key="10">
    <source>
        <dbReference type="SAM" id="Phobius"/>
    </source>
</evidence>
<dbReference type="Proteomes" id="UP001500503">
    <property type="component" value="Unassembled WGS sequence"/>
</dbReference>
<keyword evidence="10" id="KW-0472">Membrane</keyword>
<feature type="region of interest" description="Disordered" evidence="9">
    <location>
        <begin position="346"/>
        <end position="384"/>
    </location>
</feature>
<feature type="domain" description="Signal transduction histidine kinase subgroup 3 dimerisation and phosphoacceptor" evidence="12">
    <location>
        <begin position="196"/>
        <end position="261"/>
    </location>
</feature>
<keyword evidence="6 13" id="KW-0418">Kinase</keyword>
<reference evidence="14" key="1">
    <citation type="journal article" date="2019" name="Int. J. Syst. Evol. Microbiol.">
        <title>The Global Catalogue of Microorganisms (GCM) 10K type strain sequencing project: providing services to taxonomists for standard genome sequencing and annotation.</title>
        <authorList>
            <consortium name="The Broad Institute Genomics Platform"/>
            <consortium name="The Broad Institute Genome Sequencing Center for Infectious Disease"/>
            <person name="Wu L."/>
            <person name="Ma J."/>
        </authorList>
    </citation>
    <scope>NUCLEOTIDE SEQUENCE [LARGE SCALE GENOMIC DNA]</scope>
    <source>
        <strain evidence="14">JCM 17933</strain>
    </source>
</reference>
<keyword evidence="8" id="KW-0902">Two-component regulatory system</keyword>
<evidence type="ECO:0000313" key="13">
    <source>
        <dbReference type="EMBL" id="GAA4516981.1"/>
    </source>
</evidence>
<dbReference type="PANTHER" id="PTHR24421:SF10">
    <property type="entry name" value="NITRATE_NITRITE SENSOR PROTEIN NARQ"/>
    <property type="match status" value="1"/>
</dbReference>
<name>A0ABP8R392_9ACTN</name>
<evidence type="ECO:0000256" key="3">
    <source>
        <dbReference type="ARBA" id="ARBA00022553"/>
    </source>
</evidence>
<evidence type="ECO:0000256" key="8">
    <source>
        <dbReference type="ARBA" id="ARBA00023012"/>
    </source>
</evidence>
<dbReference type="InterPro" id="IPR003594">
    <property type="entry name" value="HATPase_dom"/>
</dbReference>
<dbReference type="Pfam" id="PF02518">
    <property type="entry name" value="HATPase_c"/>
    <property type="match status" value="1"/>
</dbReference>
<comment type="catalytic activity">
    <reaction evidence="1">
        <text>ATP + protein L-histidine = ADP + protein N-phospho-L-histidine.</text>
        <dbReference type="EC" id="2.7.13.3"/>
    </reaction>
</comment>
<dbReference type="InterPro" id="IPR036890">
    <property type="entry name" value="HATPase_C_sf"/>
</dbReference>
<evidence type="ECO:0000259" key="12">
    <source>
        <dbReference type="Pfam" id="PF07730"/>
    </source>
</evidence>
<dbReference type="InterPro" id="IPR011712">
    <property type="entry name" value="Sig_transdc_His_kin_sub3_dim/P"/>
</dbReference>
<dbReference type="GO" id="GO:0016301">
    <property type="term" value="F:kinase activity"/>
    <property type="evidence" value="ECO:0007669"/>
    <property type="project" value="UniProtKB-KW"/>
</dbReference>
<protein>
    <recommendedName>
        <fullName evidence="2">histidine kinase</fullName>
        <ecNumber evidence="2">2.7.13.3</ecNumber>
    </recommendedName>
</protein>
<dbReference type="CDD" id="cd16917">
    <property type="entry name" value="HATPase_UhpB-NarQ-NarX-like"/>
    <property type="match status" value="1"/>
</dbReference>
<dbReference type="InterPro" id="IPR050482">
    <property type="entry name" value="Sensor_HK_TwoCompSys"/>
</dbReference>
<sequence>MHQMTPDLPPARHTSPIARTVLSACAVAGPALVLCATITGGAEPGSPGNDLSAGLVAVTMALAAPLGWARHRPWPALGVLLAAIAATAPLGLRAEQVWPLFVTTDLLVAFVTATRTRREGLTATAATLVVQEVTWQVGLVEDGGPHRLLVPGFVALTVLLAVSVVTAWLTGTALRQRREYGETLRAHATVQAVTAERLRIARELHDMVAHSIGVIAIQAGAGSRVIDTAPQQARTSLRAIEAASRQTLHGLRRMLDVLRQAEPETTPEDVTPLAGLADLDRLTATTATAGVTMDVRRHGERRPLPPTVDHAAFRIIQESVTNVIRHAGTRRCRVSIDHRPDELRIEITDDGHAGTAGRRTSGSARPGEPSSAGTGDAGSGYGIPGMRERVALLNGRFSAGPRSEGGFLVSARLPLPTDAGQAR</sequence>
<dbReference type="Pfam" id="PF07730">
    <property type="entry name" value="HisKA_3"/>
    <property type="match status" value="1"/>
</dbReference>
<evidence type="ECO:0000313" key="14">
    <source>
        <dbReference type="Proteomes" id="UP001500503"/>
    </source>
</evidence>
<feature type="transmembrane region" description="Helical" evidence="10">
    <location>
        <begin position="76"/>
        <end position="92"/>
    </location>
</feature>
<feature type="domain" description="Histidine kinase/HSP90-like ATPase" evidence="11">
    <location>
        <begin position="312"/>
        <end position="416"/>
    </location>
</feature>
<evidence type="ECO:0000256" key="7">
    <source>
        <dbReference type="ARBA" id="ARBA00022840"/>
    </source>
</evidence>
<dbReference type="Gene3D" id="3.30.565.10">
    <property type="entry name" value="Histidine kinase-like ATPase, C-terminal domain"/>
    <property type="match status" value="1"/>
</dbReference>
<feature type="transmembrane region" description="Helical" evidence="10">
    <location>
        <begin position="51"/>
        <end position="69"/>
    </location>
</feature>
<feature type="transmembrane region" description="Helical" evidence="10">
    <location>
        <begin position="21"/>
        <end position="39"/>
    </location>
</feature>
<dbReference type="EMBL" id="BAABHF010000057">
    <property type="protein sequence ID" value="GAA4516981.1"/>
    <property type="molecule type" value="Genomic_DNA"/>
</dbReference>